<dbReference type="SUPFAM" id="SSF81383">
    <property type="entry name" value="F-box domain"/>
    <property type="match status" value="1"/>
</dbReference>
<evidence type="ECO:0000313" key="3">
    <source>
        <dbReference type="Proteomes" id="UP000236291"/>
    </source>
</evidence>
<dbReference type="ExpressionAtlas" id="A0A2K3KYJ9">
    <property type="expression patterns" value="baseline"/>
</dbReference>
<dbReference type="InterPro" id="IPR017451">
    <property type="entry name" value="F-box-assoc_interact_dom"/>
</dbReference>
<accession>A0A2K3KYJ9</accession>
<dbReference type="PANTHER" id="PTHR31672:SF13">
    <property type="entry name" value="F-BOX PROTEIN CPR30-LIKE"/>
    <property type="match status" value="1"/>
</dbReference>
<dbReference type="PANTHER" id="PTHR31672">
    <property type="entry name" value="BNACNNG10540D PROTEIN"/>
    <property type="match status" value="1"/>
</dbReference>
<dbReference type="InterPro" id="IPR006527">
    <property type="entry name" value="F-box-assoc_dom_typ1"/>
</dbReference>
<evidence type="ECO:0000313" key="2">
    <source>
        <dbReference type="EMBL" id="PNX71365.1"/>
    </source>
</evidence>
<dbReference type="SUPFAM" id="SSF50965">
    <property type="entry name" value="Galactose oxidase, central domain"/>
    <property type="match status" value="1"/>
</dbReference>
<dbReference type="InterPro" id="IPR011043">
    <property type="entry name" value="Gal_Oxase/kelch_b-propeller"/>
</dbReference>
<organism evidence="2 3">
    <name type="scientific">Trifolium pratense</name>
    <name type="common">Red clover</name>
    <dbReference type="NCBI Taxonomy" id="57577"/>
    <lineage>
        <taxon>Eukaryota</taxon>
        <taxon>Viridiplantae</taxon>
        <taxon>Streptophyta</taxon>
        <taxon>Embryophyta</taxon>
        <taxon>Tracheophyta</taxon>
        <taxon>Spermatophyta</taxon>
        <taxon>Magnoliopsida</taxon>
        <taxon>eudicotyledons</taxon>
        <taxon>Gunneridae</taxon>
        <taxon>Pentapetalae</taxon>
        <taxon>rosids</taxon>
        <taxon>fabids</taxon>
        <taxon>Fabales</taxon>
        <taxon>Fabaceae</taxon>
        <taxon>Papilionoideae</taxon>
        <taxon>50 kb inversion clade</taxon>
        <taxon>NPAAA clade</taxon>
        <taxon>Hologalegina</taxon>
        <taxon>IRL clade</taxon>
        <taxon>Trifolieae</taxon>
        <taxon>Trifolium</taxon>
    </lineage>
</organism>
<dbReference type="InterPro" id="IPR050796">
    <property type="entry name" value="SCF_F-box_component"/>
</dbReference>
<dbReference type="EMBL" id="ASHM01023216">
    <property type="protein sequence ID" value="PNX71365.1"/>
    <property type="molecule type" value="Genomic_DNA"/>
</dbReference>
<dbReference type="Pfam" id="PF07734">
    <property type="entry name" value="FBA_1"/>
    <property type="match status" value="1"/>
</dbReference>
<reference evidence="2 3" key="2">
    <citation type="journal article" date="2017" name="Front. Plant Sci.">
        <title>Gene Classification and Mining of Molecular Markers Useful in Red Clover (Trifolium pratense) Breeding.</title>
        <authorList>
            <person name="Istvanek J."/>
            <person name="Dluhosova J."/>
            <person name="Dluhos P."/>
            <person name="Patkova L."/>
            <person name="Nedelnik J."/>
            <person name="Repkova J."/>
        </authorList>
    </citation>
    <scope>NUCLEOTIDE SEQUENCE [LARGE SCALE GENOMIC DNA]</scope>
    <source>
        <strain evidence="3">cv. Tatra</strain>
        <tissue evidence="2">Young leaves</tissue>
    </source>
</reference>
<dbReference type="Proteomes" id="UP000236291">
    <property type="component" value="Unassembled WGS sequence"/>
</dbReference>
<feature type="domain" description="F-box associated beta-propeller type 1" evidence="1">
    <location>
        <begin position="31"/>
        <end position="225"/>
    </location>
</feature>
<proteinExistence type="predicted"/>
<name>A0A2K3KYJ9_TRIPR</name>
<comment type="caution">
    <text evidence="2">The sequence shown here is derived from an EMBL/GenBank/DDBJ whole genome shotgun (WGS) entry which is preliminary data.</text>
</comment>
<protein>
    <submittedName>
        <fullName evidence="2">F-box/kelch-repeat protein</fullName>
    </submittedName>
</protein>
<dbReference type="InterPro" id="IPR036047">
    <property type="entry name" value="F-box-like_dom_sf"/>
</dbReference>
<sequence>MAKKKKKSVHLPHEVITEILLRLPAKTLVRCRSIYLWNPSTGIHRKIPIASNHNTSKLLLCGFAYDTIADDYLVVLGSYKYIVTLDPVYSPVNLEIFSLRANKWKQIEVAAYLPYRKTANSVEGPIVGLFLNGSIHWLVCNYETGENFITSFDLKEMRMSEIALPDDFCMELELYYSLSSIDYDLFEFCGHISAWKVEMQTIEIWVMQEYKVHSSWTKTVHFSYDPAPSFNPIYFTNCGDIVGTVGDGGLVKFNDKGVMLEYRSYGDCFFERSQMVVYTESLLSFPGGTTDQP</sequence>
<gene>
    <name evidence="2" type="ORF">L195_g027241</name>
</gene>
<dbReference type="NCBIfam" id="TIGR01640">
    <property type="entry name" value="F_box_assoc_1"/>
    <property type="match status" value="1"/>
</dbReference>
<evidence type="ECO:0000259" key="1">
    <source>
        <dbReference type="Pfam" id="PF07734"/>
    </source>
</evidence>
<reference evidence="2 3" key="1">
    <citation type="journal article" date="2014" name="Am. J. Bot.">
        <title>Genome assembly and annotation for red clover (Trifolium pratense; Fabaceae).</title>
        <authorList>
            <person name="Istvanek J."/>
            <person name="Jaros M."/>
            <person name="Krenek A."/>
            <person name="Repkova J."/>
        </authorList>
    </citation>
    <scope>NUCLEOTIDE SEQUENCE [LARGE SCALE GENOMIC DNA]</scope>
    <source>
        <strain evidence="3">cv. Tatra</strain>
        <tissue evidence="2">Young leaves</tissue>
    </source>
</reference>
<dbReference type="AlphaFoldDB" id="A0A2K3KYJ9"/>